<sequence>MKLLREIVGRSFTIIAIAMMVIAALCIPLYVGFMVIWLHAPFLQVLLVGSGGAIVILGVAWILNKIGAVVRRSNCET</sequence>
<protein>
    <submittedName>
        <fullName evidence="2">Uncharacterized protein</fullName>
    </submittedName>
</protein>
<evidence type="ECO:0000313" key="3">
    <source>
        <dbReference type="Proteomes" id="UP000265955"/>
    </source>
</evidence>
<organism evidence="2 3">
    <name type="scientific">Noviherbaspirillum saxi</name>
    <dbReference type="NCBI Taxonomy" id="2320863"/>
    <lineage>
        <taxon>Bacteria</taxon>
        <taxon>Pseudomonadati</taxon>
        <taxon>Pseudomonadota</taxon>
        <taxon>Betaproteobacteria</taxon>
        <taxon>Burkholderiales</taxon>
        <taxon>Oxalobacteraceae</taxon>
        <taxon>Noviherbaspirillum</taxon>
    </lineage>
</organism>
<keyword evidence="3" id="KW-1185">Reference proteome</keyword>
<keyword evidence="1" id="KW-0812">Transmembrane</keyword>
<comment type="caution">
    <text evidence="2">The sequence shown here is derived from an EMBL/GenBank/DDBJ whole genome shotgun (WGS) entry which is preliminary data.</text>
</comment>
<accession>A0A3A3FJL2</accession>
<name>A0A3A3FJL2_9BURK</name>
<keyword evidence="1" id="KW-0472">Membrane</keyword>
<dbReference type="AlphaFoldDB" id="A0A3A3FJL2"/>
<feature type="transmembrane region" description="Helical" evidence="1">
    <location>
        <begin position="12"/>
        <end position="36"/>
    </location>
</feature>
<dbReference type="EMBL" id="QYUO01000002">
    <property type="protein sequence ID" value="RJF95688.1"/>
    <property type="molecule type" value="Genomic_DNA"/>
</dbReference>
<proteinExistence type="predicted"/>
<feature type="transmembrane region" description="Helical" evidence="1">
    <location>
        <begin position="42"/>
        <end position="63"/>
    </location>
</feature>
<evidence type="ECO:0000313" key="2">
    <source>
        <dbReference type="EMBL" id="RJF95688.1"/>
    </source>
</evidence>
<keyword evidence="1" id="KW-1133">Transmembrane helix</keyword>
<gene>
    <name evidence="2" type="ORF">D3871_20120</name>
</gene>
<dbReference type="Proteomes" id="UP000265955">
    <property type="component" value="Unassembled WGS sequence"/>
</dbReference>
<reference evidence="3" key="1">
    <citation type="submission" date="2018-09" db="EMBL/GenBank/DDBJ databases">
        <authorList>
            <person name="Zhu H."/>
        </authorList>
    </citation>
    <scope>NUCLEOTIDE SEQUENCE [LARGE SCALE GENOMIC DNA]</scope>
    <source>
        <strain evidence="3">K1R23-30</strain>
    </source>
</reference>
<evidence type="ECO:0000256" key="1">
    <source>
        <dbReference type="SAM" id="Phobius"/>
    </source>
</evidence>